<dbReference type="InterPro" id="IPR009769">
    <property type="entry name" value="EDR2_C"/>
</dbReference>
<dbReference type="InterPro" id="IPR011993">
    <property type="entry name" value="PH-like_dom_sf"/>
</dbReference>
<keyword evidence="2" id="KW-0256">Endoplasmic reticulum</keyword>
<feature type="domain" description="START" evidence="4">
    <location>
        <begin position="160"/>
        <end position="331"/>
    </location>
</feature>
<dbReference type="Pfam" id="PF01852">
    <property type="entry name" value="START"/>
    <property type="match status" value="1"/>
</dbReference>
<dbReference type="CDD" id="cd00821">
    <property type="entry name" value="PH"/>
    <property type="match status" value="1"/>
</dbReference>
<organism evidence="5 6">
    <name type="scientific">Canavalia gladiata</name>
    <name type="common">Sword bean</name>
    <name type="synonym">Dolichos gladiatus</name>
    <dbReference type="NCBI Taxonomy" id="3824"/>
    <lineage>
        <taxon>Eukaryota</taxon>
        <taxon>Viridiplantae</taxon>
        <taxon>Streptophyta</taxon>
        <taxon>Embryophyta</taxon>
        <taxon>Tracheophyta</taxon>
        <taxon>Spermatophyta</taxon>
        <taxon>Magnoliopsida</taxon>
        <taxon>eudicotyledons</taxon>
        <taxon>Gunneridae</taxon>
        <taxon>Pentapetalae</taxon>
        <taxon>rosids</taxon>
        <taxon>fabids</taxon>
        <taxon>Fabales</taxon>
        <taxon>Fabaceae</taxon>
        <taxon>Papilionoideae</taxon>
        <taxon>50 kb inversion clade</taxon>
        <taxon>NPAAA clade</taxon>
        <taxon>indigoferoid/millettioid clade</taxon>
        <taxon>Phaseoleae</taxon>
        <taxon>Canavalia</taxon>
    </lineage>
</organism>
<protein>
    <recommendedName>
        <fullName evidence="7">Protein ENHANCED DISEASE RESISTANCE 2-like</fullName>
    </recommendedName>
</protein>
<evidence type="ECO:0000313" key="5">
    <source>
        <dbReference type="EMBL" id="KAK7324935.1"/>
    </source>
</evidence>
<dbReference type="SMART" id="SM00233">
    <property type="entry name" value="PH"/>
    <property type="match status" value="1"/>
</dbReference>
<dbReference type="Gene3D" id="3.30.530.20">
    <property type="match status" value="1"/>
</dbReference>
<evidence type="ECO:0000256" key="2">
    <source>
        <dbReference type="ARBA" id="ARBA00022824"/>
    </source>
</evidence>
<dbReference type="SMART" id="SM00234">
    <property type="entry name" value="START"/>
    <property type="match status" value="1"/>
</dbReference>
<name>A0AAN9Q510_CANGL</name>
<dbReference type="Proteomes" id="UP001367508">
    <property type="component" value="Unassembled WGS sequence"/>
</dbReference>
<dbReference type="AlphaFoldDB" id="A0AAN9Q510"/>
<dbReference type="InterPro" id="IPR023393">
    <property type="entry name" value="START-like_dom_sf"/>
</dbReference>
<evidence type="ECO:0000259" key="3">
    <source>
        <dbReference type="PROSITE" id="PS50003"/>
    </source>
</evidence>
<dbReference type="SUPFAM" id="SSF50729">
    <property type="entry name" value="PH domain-like"/>
    <property type="match status" value="1"/>
</dbReference>
<dbReference type="EMBL" id="JAYMYQ010000006">
    <property type="protein sequence ID" value="KAK7324935.1"/>
    <property type="molecule type" value="Genomic_DNA"/>
</dbReference>
<dbReference type="CDD" id="cd00177">
    <property type="entry name" value="START"/>
    <property type="match status" value="1"/>
</dbReference>
<dbReference type="PROSITE" id="PS50848">
    <property type="entry name" value="START"/>
    <property type="match status" value="1"/>
</dbReference>
<reference evidence="5 6" key="1">
    <citation type="submission" date="2024-01" db="EMBL/GenBank/DDBJ databases">
        <title>The genomes of 5 underutilized Papilionoideae crops provide insights into root nodulation and disease resistanc.</title>
        <authorList>
            <person name="Jiang F."/>
        </authorList>
    </citation>
    <scope>NUCLEOTIDE SEQUENCE [LARGE SCALE GENOMIC DNA]</scope>
    <source>
        <strain evidence="5">LVBAO_FW01</strain>
        <tissue evidence="5">Leaves</tissue>
    </source>
</reference>
<accession>A0AAN9Q510</accession>
<evidence type="ECO:0000256" key="1">
    <source>
        <dbReference type="ARBA" id="ARBA00004240"/>
    </source>
</evidence>
<dbReference type="PANTHER" id="PTHR12136:SF41">
    <property type="entry name" value="PLECKSTRIN HOMOLOGY (PH) AND LIPID-BINDING START DOMAINS-CONTAINING PROTEIN"/>
    <property type="match status" value="1"/>
</dbReference>
<gene>
    <name evidence="5" type="ORF">VNO77_28892</name>
</gene>
<dbReference type="PANTHER" id="PTHR12136">
    <property type="entry name" value="ENHANCED DISEASE RESISTANCE-RELATED"/>
    <property type="match status" value="1"/>
</dbReference>
<dbReference type="FunFam" id="3.30.530.20:FF:000068">
    <property type="entry name" value="Pleckstrin homology (PH) and lipid-binding START domains-containing protein"/>
    <property type="match status" value="1"/>
</dbReference>
<dbReference type="PROSITE" id="PS50003">
    <property type="entry name" value="PH_DOMAIN"/>
    <property type="match status" value="1"/>
</dbReference>
<dbReference type="InterPro" id="IPR045096">
    <property type="entry name" value="EDR2-like"/>
</dbReference>
<sequence length="732" mass="82276">MGTSTATSASQSDGSSRMEGWLYLIRFNRLGLQFSRKRYFVLDGNLLRSFKSVPLSNNQDPVRSAIVDSCIRVMDNGRESVNRKVFFIFTLYNTSNHNDRLKLGASRPEEAARWIQSFHEASLRGAPDGGDDAVGCSKRRWQSFRLSGSSSRSHPNSVDWTLSSADVIAPSPWTIFGCQNGLRLFKEAKDRDSSGKKWDDHPAIMAVGVVDGTSEAIFQTLMSLGPSRSEWDFCFYKGNVVEHLDGHTDIIHKQLFSDWLPWGMKRRDLLLRRYWRREDDGTYVILYHSVFHKRCPPQKGYVRACLKSGGYVISPVNKGKQSVVKHMLAIDWKCWRSYLKSSSAHSITIRMLGRVAALRELFRARLGNCSTSDYSSGELTRNNGLHLKEGDIKSDTQIQADENHDNAVGEGDQVQSEHASLVSLNDADDEFYDVPEPSDCDESENGWMTECSHQKSQDARHQKLSTAANFVKRLHDLAVQKRGYVDLQEMVREESIACSYGSTLPQDPTCTLLCSLTEADPFTFLIRGENYLEDHQKIKAKGTLMQMVAADWLKSDKREDDLGGRPGSIVQKYAAQGGPEFFFIVNIQVPGSTTYSLALYYMMNTPLEEAPLLESFIKGDDAFRNSRFKLIPYISKGSWIVKQSVGKKACLVGQALEINYFQGKNYLELGIDIGSSTVARGVVSLVLGYLNHLVIEMAFLIQGNTREELPEFLLGTCRLNHLDASKSVCLKP</sequence>
<comment type="subcellular location">
    <subcellularLocation>
        <location evidence="1">Endoplasmic reticulum</location>
    </subcellularLocation>
</comment>
<evidence type="ECO:0000259" key="4">
    <source>
        <dbReference type="PROSITE" id="PS50848"/>
    </source>
</evidence>
<dbReference type="SUPFAM" id="SSF55961">
    <property type="entry name" value="Bet v1-like"/>
    <property type="match status" value="1"/>
</dbReference>
<dbReference type="InterPro" id="IPR001849">
    <property type="entry name" value="PH_domain"/>
</dbReference>
<dbReference type="Pfam" id="PF07059">
    <property type="entry name" value="EDR2_C"/>
    <property type="match status" value="1"/>
</dbReference>
<keyword evidence="6" id="KW-1185">Reference proteome</keyword>
<evidence type="ECO:0000313" key="6">
    <source>
        <dbReference type="Proteomes" id="UP001367508"/>
    </source>
</evidence>
<dbReference type="Pfam" id="PF00169">
    <property type="entry name" value="PH"/>
    <property type="match status" value="1"/>
</dbReference>
<comment type="caution">
    <text evidence="5">The sequence shown here is derived from an EMBL/GenBank/DDBJ whole genome shotgun (WGS) entry which is preliminary data.</text>
</comment>
<evidence type="ECO:0008006" key="7">
    <source>
        <dbReference type="Google" id="ProtNLM"/>
    </source>
</evidence>
<dbReference type="GO" id="GO:0008289">
    <property type="term" value="F:lipid binding"/>
    <property type="evidence" value="ECO:0007669"/>
    <property type="project" value="InterPro"/>
</dbReference>
<dbReference type="GO" id="GO:0005783">
    <property type="term" value="C:endoplasmic reticulum"/>
    <property type="evidence" value="ECO:0007669"/>
    <property type="project" value="UniProtKB-SubCell"/>
</dbReference>
<proteinExistence type="predicted"/>
<dbReference type="Gene3D" id="2.30.29.30">
    <property type="entry name" value="Pleckstrin-homology domain (PH domain)/Phosphotyrosine-binding domain (PTB)"/>
    <property type="match status" value="1"/>
</dbReference>
<dbReference type="InterPro" id="IPR002913">
    <property type="entry name" value="START_lipid-bd_dom"/>
</dbReference>
<feature type="domain" description="PH" evidence="3">
    <location>
        <begin position="15"/>
        <end position="123"/>
    </location>
</feature>